<keyword evidence="3" id="KW-1185">Reference proteome</keyword>
<dbReference type="EMBL" id="VSRR010055362">
    <property type="protein sequence ID" value="MPC80905.1"/>
    <property type="molecule type" value="Genomic_DNA"/>
</dbReference>
<name>A0A5B7IF77_PORTR</name>
<gene>
    <name evidence="2" type="ORF">E2C01_075502</name>
</gene>
<dbReference type="Proteomes" id="UP000324222">
    <property type="component" value="Unassembled WGS sequence"/>
</dbReference>
<accession>A0A5B7IF77</accession>
<evidence type="ECO:0000313" key="2">
    <source>
        <dbReference type="EMBL" id="MPC80905.1"/>
    </source>
</evidence>
<reference evidence="2 3" key="1">
    <citation type="submission" date="2019-05" db="EMBL/GenBank/DDBJ databases">
        <title>Another draft genome of Portunus trituberculatus and its Hox gene families provides insights of decapod evolution.</title>
        <authorList>
            <person name="Jeong J.-H."/>
            <person name="Song I."/>
            <person name="Kim S."/>
            <person name="Choi T."/>
            <person name="Kim D."/>
            <person name="Ryu S."/>
            <person name="Kim W."/>
        </authorList>
    </citation>
    <scope>NUCLEOTIDE SEQUENCE [LARGE SCALE GENOMIC DNA]</scope>
    <source>
        <tissue evidence="2">Muscle</tissue>
    </source>
</reference>
<organism evidence="2 3">
    <name type="scientific">Portunus trituberculatus</name>
    <name type="common">Swimming crab</name>
    <name type="synonym">Neptunus trituberculatus</name>
    <dbReference type="NCBI Taxonomy" id="210409"/>
    <lineage>
        <taxon>Eukaryota</taxon>
        <taxon>Metazoa</taxon>
        <taxon>Ecdysozoa</taxon>
        <taxon>Arthropoda</taxon>
        <taxon>Crustacea</taxon>
        <taxon>Multicrustacea</taxon>
        <taxon>Malacostraca</taxon>
        <taxon>Eumalacostraca</taxon>
        <taxon>Eucarida</taxon>
        <taxon>Decapoda</taxon>
        <taxon>Pleocyemata</taxon>
        <taxon>Brachyura</taxon>
        <taxon>Eubrachyura</taxon>
        <taxon>Portunoidea</taxon>
        <taxon>Portunidae</taxon>
        <taxon>Portuninae</taxon>
        <taxon>Portunus</taxon>
    </lineage>
</organism>
<comment type="caution">
    <text evidence="2">The sequence shown here is derived from an EMBL/GenBank/DDBJ whole genome shotgun (WGS) entry which is preliminary data.</text>
</comment>
<sequence>MVVVVVEMVVEVAAVAAGWERTGKNLCVLVEEGHLELSPGQNSTQRTAKGLRSSLMDL</sequence>
<proteinExistence type="predicted"/>
<dbReference type="AlphaFoldDB" id="A0A5B7IF77"/>
<feature type="region of interest" description="Disordered" evidence="1">
    <location>
        <begin position="38"/>
        <end position="58"/>
    </location>
</feature>
<protein>
    <submittedName>
        <fullName evidence="2">Uncharacterized protein</fullName>
    </submittedName>
</protein>
<evidence type="ECO:0000313" key="3">
    <source>
        <dbReference type="Proteomes" id="UP000324222"/>
    </source>
</evidence>
<evidence type="ECO:0000256" key="1">
    <source>
        <dbReference type="SAM" id="MobiDB-lite"/>
    </source>
</evidence>